<keyword evidence="3" id="KW-0518">Myosin</keyword>
<accession>A0ABP0KFK8</accession>
<evidence type="ECO:0000256" key="4">
    <source>
        <dbReference type="ARBA" id="ARBA00023175"/>
    </source>
</evidence>
<dbReference type="SUPFAM" id="SSF56235">
    <property type="entry name" value="N-terminal nucleophile aminohydrolases (Ntn hydrolases)"/>
    <property type="match status" value="1"/>
</dbReference>
<dbReference type="Gene3D" id="3.40.850.10">
    <property type="entry name" value="Kinesin motor domain"/>
    <property type="match status" value="1"/>
</dbReference>
<evidence type="ECO:0000313" key="7">
    <source>
        <dbReference type="EMBL" id="CAK9025601.1"/>
    </source>
</evidence>
<dbReference type="Proteomes" id="UP001642484">
    <property type="component" value="Unassembled WGS sequence"/>
</dbReference>
<feature type="compositionally biased region" description="Low complexity" evidence="5">
    <location>
        <begin position="1119"/>
        <end position="1132"/>
    </location>
</feature>
<keyword evidence="8" id="KW-1185">Reference proteome</keyword>
<gene>
    <name evidence="7" type="ORF">CCMP2556_LOCUS16044</name>
</gene>
<sequence length="1248" mass="139744">MAEGRKEYVWYPAEDKEEWRLCQLLSRTPGGGTSLRFNEKDVLVPPEEVRSICPRDGPNPQNLAMLDKDGLGDRRVEDAIRNQFCNQNPYSNINDITLCVNPFRPLPIFDETFIDKYATLDPGLPPHIFNASAKAYQRSMSKKENQVLFLMGDRCSGKSKALEHLLCFLGQTAGDGEEEFKQMLSVVGPFLSITSSYDRLSWLSTRAMLEVDLGFAADGFICRTQLKVRCLEADRVADRAGAKNFDALYLAAKDDGAKKWLGDSIEFRLLGDEIDFEEYDEQGTAQTCWKEALDSFAIDDAELVRVLCSLILLGELGFTDDLQCESQGSLDAAANALGVNSGALLGALLSGVQDAQQAIQRRDAALEGLYRRVTDLVLRLMNAHLQGDSKAISQSMKIIELPSKDPTVTGFHSLLLQSLSEACYSRLLHACKSDETGDLRDESYQQARYAEELCEELMDAIQGKDVAGAQAWAKAKSQAEDLLHVEGEAATISGACGDVKHLLTKGFLAAANAQTPPEILQVLKQSSCKFWREIVDHADGLSGTPAAKEALTFLDESFCGEAKTWLLCCLRPNDFGKADRMNRQLMLQQVKKMRLADAVHLSGGYSIIWPLKSFRAQYATLAPTLNDSMSDEDACRLLVKSAGGGEGTVGKENVYGGEILEKLMEHKLEQHFESISKSSPGTRKRRLGSMAMVHLLRFVLIAMVCLQRSMACSNFAMQNSFGISVRTMDLGDIVGLSWTILAVPAKDSKHGFLGFAATLAGIPNDNWLFAGINDAGLSCDAQTLLGTEYPNISFDAPDALDALHLCRWALESFGNLHDLEVGLQRSKFTRPKGPEAFFGGLHWVLRDAHQGIVVEFLDGQLKTYRDPNDGESGFGIMTNEPSYQWHLQAVKHLQWKESLARTAVSMPGSWYPDERFQRIFLVKRGMPKPTDYQEAMMQAVHVLNTVTVPMGLQLGTDSGKHSGEGTSDHTQWGVIYDHVNRLVYWRHSRNQNLQRLDLQKLLALGQRKLEELQVGAQHLEGTKSEMKLLMEQKLEAEKLRAKEQELQLESQRLAQEKAQQEIESIRGKHEDAQQQQQQMLQKLQEQQLELQRQQQEQMEALRAQQQAELERLRKQQEDASVAATAAETVEPVELSDVADVRSHHEPQPSRSAEDVLDAPHHAWPVWHSQHKGMERRHFPAMHTALSQMAAILRVAKEREQCMMEYALFHQETLDDLKAEWTPQWGSDLPADWLVFWEGDQLTTFDNTR</sequence>
<comment type="caution">
    <text evidence="7">The sequence shown here is derived from an EMBL/GenBank/DDBJ whole genome shotgun (WGS) entry which is preliminary data.</text>
</comment>
<organism evidence="7 8">
    <name type="scientific">Durusdinium trenchii</name>
    <dbReference type="NCBI Taxonomy" id="1381693"/>
    <lineage>
        <taxon>Eukaryota</taxon>
        <taxon>Sar</taxon>
        <taxon>Alveolata</taxon>
        <taxon>Dinophyceae</taxon>
        <taxon>Suessiales</taxon>
        <taxon>Symbiodiniaceae</taxon>
        <taxon>Durusdinium</taxon>
    </lineage>
</organism>
<dbReference type="Gene3D" id="1.20.58.530">
    <property type="match status" value="1"/>
</dbReference>
<dbReference type="PANTHER" id="PTHR35527">
    <property type="entry name" value="CHOLOYLGLYCINE HYDROLASE"/>
    <property type="match status" value="1"/>
</dbReference>
<evidence type="ECO:0000256" key="1">
    <source>
        <dbReference type="ARBA" id="ARBA00006625"/>
    </source>
</evidence>
<reference evidence="7 8" key="1">
    <citation type="submission" date="2024-02" db="EMBL/GenBank/DDBJ databases">
        <authorList>
            <person name="Chen Y."/>
            <person name="Shah S."/>
            <person name="Dougan E. K."/>
            <person name="Thang M."/>
            <person name="Chan C."/>
        </authorList>
    </citation>
    <scope>NUCLEOTIDE SEQUENCE [LARGE SCALE GENOMIC DNA]</scope>
</reference>
<proteinExistence type="inferred from homology"/>
<dbReference type="InterPro" id="IPR029132">
    <property type="entry name" value="CBAH/NAAA_C"/>
</dbReference>
<dbReference type="InterPro" id="IPR001609">
    <property type="entry name" value="Myosin_head_motor_dom-like"/>
</dbReference>
<dbReference type="Gene3D" id="1.20.120.720">
    <property type="entry name" value="Myosin VI head, motor domain, U50 subdomain"/>
    <property type="match status" value="1"/>
</dbReference>
<dbReference type="EMBL" id="CAXAMN010008557">
    <property type="protein sequence ID" value="CAK9025601.1"/>
    <property type="molecule type" value="Genomic_DNA"/>
</dbReference>
<feature type="domain" description="Myosin motor" evidence="6">
    <location>
        <begin position="52"/>
        <end position="666"/>
    </location>
</feature>
<dbReference type="InterPro" id="IPR052193">
    <property type="entry name" value="Peptidase_C59"/>
</dbReference>
<feature type="region of interest" description="Disordered" evidence="5">
    <location>
        <begin position="1118"/>
        <end position="1156"/>
    </location>
</feature>
<dbReference type="Gene3D" id="3.60.60.10">
    <property type="entry name" value="Penicillin V Acylase, Chain A"/>
    <property type="match status" value="1"/>
</dbReference>
<evidence type="ECO:0000256" key="3">
    <source>
        <dbReference type="ARBA" id="ARBA00023123"/>
    </source>
</evidence>
<dbReference type="Pfam" id="PF00063">
    <property type="entry name" value="Myosin_head"/>
    <property type="match status" value="1"/>
</dbReference>
<dbReference type="SMART" id="SM00242">
    <property type="entry name" value="MYSc"/>
    <property type="match status" value="1"/>
</dbReference>
<evidence type="ECO:0000313" key="8">
    <source>
        <dbReference type="Proteomes" id="UP001642484"/>
    </source>
</evidence>
<evidence type="ECO:0000259" key="6">
    <source>
        <dbReference type="SMART" id="SM00242"/>
    </source>
</evidence>
<dbReference type="Pfam" id="PF02275">
    <property type="entry name" value="CBAH"/>
    <property type="match status" value="1"/>
</dbReference>
<name>A0ABP0KFK8_9DINO</name>
<evidence type="ECO:0000256" key="5">
    <source>
        <dbReference type="SAM" id="MobiDB-lite"/>
    </source>
</evidence>
<dbReference type="InterPro" id="IPR036961">
    <property type="entry name" value="Kinesin_motor_dom_sf"/>
</dbReference>
<dbReference type="SUPFAM" id="SSF52540">
    <property type="entry name" value="P-loop containing nucleoside triphosphate hydrolases"/>
    <property type="match status" value="1"/>
</dbReference>
<feature type="compositionally biased region" description="Basic and acidic residues" evidence="5">
    <location>
        <begin position="1138"/>
        <end position="1156"/>
    </location>
</feature>
<dbReference type="InterPro" id="IPR029055">
    <property type="entry name" value="Ntn_hydrolases_N"/>
</dbReference>
<dbReference type="Gene3D" id="1.10.10.820">
    <property type="match status" value="1"/>
</dbReference>
<evidence type="ECO:0000256" key="2">
    <source>
        <dbReference type="ARBA" id="ARBA00022801"/>
    </source>
</evidence>
<comment type="similarity">
    <text evidence="1">Belongs to the peptidase C59 family.</text>
</comment>
<keyword evidence="2" id="KW-0378">Hydrolase</keyword>
<dbReference type="PANTHER" id="PTHR35527:SF2">
    <property type="entry name" value="HYDROLASE"/>
    <property type="match status" value="1"/>
</dbReference>
<dbReference type="InterPro" id="IPR027417">
    <property type="entry name" value="P-loop_NTPase"/>
</dbReference>
<protein>
    <recommendedName>
        <fullName evidence="6">Myosin motor domain-containing protein</fullName>
    </recommendedName>
</protein>
<keyword evidence="4" id="KW-0505">Motor protein</keyword>